<dbReference type="SMART" id="SM00530">
    <property type="entry name" value="HTH_XRE"/>
    <property type="match status" value="1"/>
</dbReference>
<dbReference type="Proteomes" id="UP001440599">
    <property type="component" value="Unassembled WGS sequence"/>
</dbReference>
<accession>A0ABV1EQ28</accession>
<dbReference type="InterPro" id="IPR010982">
    <property type="entry name" value="Lambda_DNA-bd_dom_sf"/>
</dbReference>
<dbReference type="InterPro" id="IPR001387">
    <property type="entry name" value="Cro/C1-type_HTH"/>
</dbReference>
<reference evidence="3 4" key="1">
    <citation type="submission" date="2024-03" db="EMBL/GenBank/DDBJ databases">
        <title>Human intestinal bacterial collection.</title>
        <authorList>
            <person name="Pauvert C."/>
            <person name="Hitch T.C.A."/>
            <person name="Clavel T."/>
        </authorList>
    </citation>
    <scope>NUCLEOTIDE SEQUENCE [LARGE SCALE GENOMIC DNA]</scope>
    <source>
        <strain evidence="3 4">CLA-AP-H34</strain>
    </source>
</reference>
<evidence type="ECO:0000313" key="3">
    <source>
        <dbReference type="EMBL" id="MEQ2456689.1"/>
    </source>
</evidence>
<keyword evidence="4" id="KW-1185">Reference proteome</keyword>
<organism evidence="3 4">
    <name type="scientific">Flavonifractor hominis</name>
    <dbReference type="NCBI Taxonomy" id="3133178"/>
    <lineage>
        <taxon>Bacteria</taxon>
        <taxon>Bacillati</taxon>
        <taxon>Bacillota</taxon>
        <taxon>Clostridia</taxon>
        <taxon>Eubacteriales</taxon>
        <taxon>Oscillospiraceae</taxon>
        <taxon>Flavonifractor</taxon>
    </lineage>
</organism>
<dbReference type="PANTHER" id="PTHR46558:SF4">
    <property type="entry name" value="DNA-BIDING PHAGE PROTEIN"/>
    <property type="match status" value="1"/>
</dbReference>
<feature type="domain" description="HTH cro/C1-type" evidence="2">
    <location>
        <begin position="17"/>
        <end position="71"/>
    </location>
</feature>
<dbReference type="RefSeq" id="WP_349140364.1">
    <property type="nucleotide sequence ID" value="NZ_JBBMFT010000004.1"/>
</dbReference>
<gene>
    <name evidence="3" type="ORF">WMO45_09145</name>
</gene>
<evidence type="ECO:0000259" key="2">
    <source>
        <dbReference type="PROSITE" id="PS50943"/>
    </source>
</evidence>
<dbReference type="EMBL" id="JBBMFT010000004">
    <property type="protein sequence ID" value="MEQ2456689.1"/>
    <property type="molecule type" value="Genomic_DNA"/>
</dbReference>
<dbReference type="CDD" id="cd00093">
    <property type="entry name" value="HTH_XRE"/>
    <property type="match status" value="1"/>
</dbReference>
<comment type="caution">
    <text evidence="3">The sequence shown here is derived from an EMBL/GenBank/DDBJ whole genome shotgun (WGS) entry which is preliminary data.</text>
</comment>
<protein>
    <submittedName>
        <fullName evidence="3">Helix-turn-helix transcriptional regulator</fullName>
    </submittedName>
</protein>
<evidence type="ECO:0000256" key="1">
    <source>
        <dbReference type="ARBA" id="ARBA00023125"/>
    </source>
</evidence>
<proteinExistence type="predicted"/>
<name>A0ABV1EQ28_9FIRM</name>
<dbReference type="Gene3D" id="1.10.260.40">
    <property type="entry name" value="lambda repressor-like DNA-binding domains"/>
    <property type="match status" value="1"/>
</dbReference>
<sequence>MREQEKKTLQKEVGLRVWRCRTGLGMSREQLAERLGISTQYVSEIEQGKKCMSMSIFVELSQIFHVGLEYLAYGTLPEDPTLDRLERFLRELTPLDRAMAAHMLQMAAEAVRQMQPEEE</sequence>
<dbReference type="PROSITE" id="PS50943">
    <property type="entry name" value="HTH_CROC1"/>
    <property type="match status" value="1"/>
</dbReference>
<dbReference type="SUPFAM" id="SSF47413">
    <property type="entry name" value="lambda repressor-like DNA-binding domains"/>
    <property type="match status" value="1"/>
</dbReference>
<keyword evidence="1" id="KW-0238">DNA-binding</keyword>
<evidence type="ECO:0000313" key="4">
    <source>
        <dbReference type="Proteomes" id="UP001440599"/>
    </source>
</evidence>
<dbReference type="PANTHER" id="PTHR46558">
    <property type="entry name" value="TRACRIPTIONAL REGULATORY PROTEIN-RELATED-RELATED"/>
    <property type="match status" value="1"/>
</dbReference>
<dbReference type="Pfam" id="PF01381">
    <property type="entry name" value="HTH_3"/>
    <property type="match status" value="1"/>
</dbReference>